<dbReference type="PANTHER" id="PTHR10971">
    <property type="entry name" value="MRNA EXPORT FACTOR AND BUB3"/>
    <property type="match status" value="1"/>
</dbReference>
<dbReference type="PROSITE" id="PS00678">
    <property type="entry name" value="WD_REPEATS_1"/>
    <property type="match status" value="1"/>
</dbReference>
<dbReference type="SMART" id="SM00320">
    <property type="entry name" value="WD40"/>
    <property type="match status" value="4"/>
</dbReference>
<protein>
    <submittedName>
        <fullName evidence="4">OLC1v1032682C1</fullName>
    </submittedName>
</protein>
<sequence>MKQRELNLSGNPIRDAISRIRFAPHSNNLVISSWDSSLRLYDADKNKLRLESSCGREAAGLTDCCFQSETVALSAASDGAICRHDLGTGVDNQIGNHDDLAGCVEFSDETNLVISGGWDKKIRFWDTRSAESIGSLDNQRTEVESISISRFQLMAAVGSSVSTYDLRNLNKLVQPKQFHMNIEVKCVRSLLGFEGFALGSMDGRVALKYTEINDGSRGYAFRCHPKEKVGKYHLVTVNDIAFSPSLSSIFATGDNEGYASLWDSQSKKRLYELPKFPNSIASLSYNHNGLLLAVASSYTYQEANEREEIPQIYVHEMGELYDGSLSGGSCK</sequence>
<dbReference type="PROSITE" id="PS50294">
    <property type="entry name" value="WD_REPEATS_REGION"/>
    <property type="match status" value="1"/>
</dbReference>
<keyword evidence="5" id="KW-1185">Reference proteome</keyword>
<dbReference type="Gene3D" id="2.130.10.10">
    <property type="entry name" value="YVTN repeat-like/Quinoprotein amine dehydrogenase"/>
    <property type="match status" value="1"/>
</dbReference>
<evidence type="ECO:0000256" key="3">
    <source>
        <dbReference type="PROSITE-ProRule" id="PRU00221"/>
    </source>
</evidence>
<evidence type="ECO:0000313" key="4">
    <source>
        <dbReference type="EMBL" id="CAI9096517.1"/>
    </source>
</evidence>
<dbReference type="Pfam" id="PF00400">
    <property type="entry name" value="WD40"/>
    <property type="match status" value="2"/>
</dbReference>
<proteinExistence type="predicted"/>
<dbReference type="SUPFAM" id="SSF50978">
    <property type="entry name" value="WD40 repeat-like"/>
    <property type="match status" value="1"/>
</dbReference>
<evidence type="ECO:0000256" key="2">
    <source>
        <dbReference type="ARBA" id="ARBA00022737"/>
    </source>
</evidence>
<organism evidence="4 5">
    <name type="scientific">Oldenlandia corymbosa var. corymbosa</name>
    <dbReference type="NCBI Taxonomy" id="529605"/>
    <lineage>
        <taxon>Eukaryota</taxon>
        <taxon>Viridiplantae</taxon>
        <taxon>Streptophyta</taxon>
        <taxon>Embryophyta</taxon>
        <taxon>Tracheophyta</taxon>
        <taxon>Spermatophyta</taxon>
        <taxon>Magnoliopsida</taxon>
        <taxon>eudicotyledons</taxon>
        <taxon>Gunneridae</taxon>
        <taxon>Pentapetalae</taxon>
        <taxon>asterids</taxon>
        <taxon>lamiids</taxon>
        <taxon>Gentianales</taxon>
        <taxon>Rubiaceae</taxon>
        <taxon>Rubioideae</taxon>
        <taxon>Spermacoceae</taxon>
        <taxon>Hedyotis-Oldenlandia complex</taxon>
        <taxon>Oldenlandia</taxon>
    </lineage>
</organism>
<dbReference type="InterPro" id="IPR001680">
    <property type="entry name" value="WD40_rpt"/>
</dbReference>
<feature type="repeat" description="WD" evidence="3">
    <location>
        <begin position="94"/>
        <end position="135"/>
    </location>
</feature>
<accession>A0AAV1CM65</accession>
<dbReference type="InterPro" id="IPR019775">
    <property type="entry name" value="WD40_repeat_CS"/>
</dbReference>
<dbReference type="InterPro" id="IPR015943">
    <property type="entry name" value="WD40/YVTN_repeat-like_dom_sf"/>
</dbReference>
<name>A0AAV1CM65_OLDCO</name>
<dbReference type="PROSITE" id="PS50082">
    <property type="entry name" value="WD_REPEATS_2"/>
    <property type="match status" value="2"/>
</dbReference>
<reference evidence="4" key="1">
    <citation type="submission" date="2023-03" db="EMBL/GenBank/DDBJ databases">
        <authorList>
            <person name="Julca I."/>
        </authorList>
    </citation>
    <scope>NUCLEOTIDE SEQUENCE</scope>
</reference>
<keyword evidence="2" id="KW-0677">Repeat</keyword>
<gene>
    <name evidence="4" type="ORF">OLC1_LOCUS7255</name>
</gene>
<keyword evidence="1 3" id="KW-0853">WD repeat</keyword>
<dbReference type="AlphaFoldDB" id="A0AAV1CM65"/>
<dbReference type="Proteomes" id="UP001161247">
    <property type="component" value="Chromosome 2"/>
</dbReference>
<evidence type="ECO:0000313" key="5">
    <source>
        <dbReference type="Proteomes" id="UP001161247"/>
    </source>
</evidence>
<feature type="repeat" description="WD" evidence="3">
    <location>
        <begin position="230"/>
        <end position="272"/>
    </location>
</feature>
<evidence type="ECO:0000256" key="1">
    <source>
        <dbReference type="ARBA" id="ARBA00022574"/>
    </source>
</evidence>
<dbReference type="InterPro" id="IPR036322">
    <property type="entry name" value="WD40_repeat_dom_sf"/>
</dbReference>
<dbReference type="EMBL" id="OX459119">
    <property type="protein sequence ID" value="CAI9096517.1"/>
    <property type="molecule type" value="Genomic_DNA"/>
</dbReference>